<dbReference type="EMBL" id="BTGU01000967">
    <property type="protein sequence ID" value="GMN69905.1"/>
    <property type="molecule type" value="Genomic_DNA"/>
</dbReference>
<gene>
    <name evidence="2" type="ORF">TIFTF001_038952</name>
    <name evidence="3" type="ORF">TIFTF001_053541</name>
</gene>
<sequence length="89" mass="10217">MGRLPEMGTLGQPRHWPRLVYALAFCLVATSAIADYKPYVYESPPPPEHVVDKPYLYNSPPPKHKDHPPKHHKPSPPEHEDHPPKHHKP</sequence>
<evidence type="ECO:0000313" key="3">
    <source>
        <dbReference type="EMBL" id="GMN72345.1"/>
    </source>
</evidence>
<accession>A0AA88JDK3</accession>
<organism evidence="2 4">
    <name type="scientific">Ficus carica</name>
    <name type="common">Common fig</name>
    <dbReference type="NCBI Taxonomy" id="3494"/>
    <lineage>
        <taxon>Eukaryota</taxon>
        <taxon>Viridiplantae</taxon>
        <taxon>Streptophyta</taxon>
        <taxon>Embryophyta</taxon>
        <taxon>Tracheophyta</taxon>
        <taxon>Spermatophyta</taxon>
        <taxon>Magnoliopsida</taxon>
        <taxon>eudicotyledons</taxon>
        <taxon>Gunneridae</taxon>
        <taxon>Pentapetalae</taxon>
        <taxon>rosids</taxon>
        <taxon>fabids</taxon>
        <taxon>Rosales</taxon>
        <taxon>Moraceae</taxon>
        <taxon>Ficeae</taxon>
        <taxon>Ficus</taxon>
    </lineage>
</organism>
<keyword evidence="4" id="KW-1185">Reference proteome</keyword>
<feature type="compositionally biased region" description="Basic residues" evidence="1">
    <location>
        <begin position="62"/>
        <end position="74"/>
    </location>
</feature>
<dbReference type="AlphaFoldDB" id="A0AA88JDK3"/>
<feature type="region of interest" description="Disordered" evidence="1">
    <location>
        <begin position="50"/>
        <end position="89"/>
    </location>
</feature>
<dbReference type="EMBL" id="BTGU01012895">
    <property type="protein sequence ID" value="GMN72345.1"/>
    <property type="molecule type" value="Genomic_DNA"/>
</dbReference>
<protein>
    <submittedName>
        <fullName evidence="2">Uncharacterized protein</fullName>
    </submittedName>
</protein>
<proteinExistence type="predicted"/>
<comment type="caution">
    <text evidence="2">The sequence shown here is derived from an EMBL/GenBank/DDBJ whole genome shotgun (WGS) entry which is preliminary data.</text>
</comment>
<evidence type="ECO:0000256" key="1">
    <source>
        <dbReference type="SAM" id="MobiDB-lite"/>
    </source>
</evidence>
<name>A0AA88JDK3_FICCA</name>
<evidence type="ECO:0000313" key="4">
    <source>
        <dbReference type="Proteomes" id="UP001187192"/>
    </source>
</evidence>
<evidence type="ECO:0000313" key="2">
    <source>
        <dbReference type="EMBL" id="GMN69905.1"/>
    </source>
</evidence>
<dbReference type="Proteomes" id="UP001187192">
    <property type="component" value="Unassembled WGS sequence"/>
</dbReference>
<feature type="non-terminal residue" evidence="2">
    <location>
        <position position="89"/>
    </location>
</feature>
<reference evidence="2" key="1">
    <citation type="submission" date="2023-07" db="EMBL/GenBank/DDBJ databases">
        <title>draft genome sequence of fig (Ficus carica).</title>
        <authorList>
            <person name="Takahashi T."/>
            <person name="Nishimura K."/>
        </authorList>
    </citation>
    <scope>NUCLEOTIDE SEQUENCE</scope>
</reference>